<dbReference type="Gene3D" id="3.30.360.10">
    <property type="entry name" value="Dihydrodipicolinate Reductase, domain 2"/>
    <property type="match status" value="1"/>
</dbReference>
<feature type="domain" description="GFO/IDH/MocA-like oxidoreductase" evidence="4">
    <location>
        <begin position="134"/>
        <end position="258"/>
    </location>
</feature>
<dbReference type="SUPFAM" id="SSF51735">
    <property type="entry name" value="NAD(P)-binding Rossmann-fold domains"/>
    <property type="match status" value="1"/>
</dbReference>
<dbReference type="InterPro" id="IPR036291">
    <property type="entry name" value="NAD(P)-bd_dom_sf"/>
</dbReference>
<dbReference type="InterPro" id="IPR055170">
    <property type="entry name" value="GFO_IDH_MocA-like_dom"/>
</dbReference>
<proteinExistence type="inferred from homology"/>
<reference evidence="5 6" key="1">
    <citation type="submission" date="2017-10" db="EMBL/GenBank/DDBJ databases">
        <title>Novel microbial diversity and functional potential in the marine mammal oral microbiome.</title>
        <authorList>
            <person name="Dudek N.K."/>
            <person name="Sun C.L."/>
            <person name="Burstein D."/>
            <person name="Kantor R.S."/>
            <person name="Aliaga Goltsman D.S."/>
            <person name="Bik E.M."/>
            <person name="Thomas B.C."/>
            <person name="Banfield J.F."/>
            <person name="Relman D.A."/>
        </authorList>
    </citation>
    <scope>NUCLEOTIDE SEQUENCE [LARGE SCALE GENOMIC DNA]</scope>
    <source>
        <strain evidence="5">DOLJORAL78_47_16</strain>
    </source>
</reference>
<dbReference type="EMBL" id="PDSK01000105">
    <property type="protein sequence ID" value="PIE32947.1"/>
    <property type="molecule type" value="Genomic_DNA"/>
</dbReference>
<dbReference type="GO" id="GO:0016491">
    <property type="term" value="F:oxidoreductase activity"/>
    <property type="evidence" value="ECO:0007669"/>
    <property type="project" value="UniProtKB-KW"/>
</dbReference>
<dbReference type="GO" id="GO:0000166">
    <property type="term" value="F:nucleotide binding"/>
    <property type="evidence" value="ECO:0007669"/>
    <property type="project" value="InterPro"/>
</dbReference>
<dbReference type="PANTHER" id="PTHR42840">
    <property type="entry name" value="NAD(P)-BINDING ROSSMANN-FOLD SUPERFAMILY PROTEIN-RELATED"/>
    <property type="match status" value="1"/>
</dbReference>
<dbReference type="Pfam" id="PF22725">
    <property type="entry name" value="GFO_IDH_MocA_C3"/>
    <property type="match status" value="1"/>
</dbReference>
<evidence type="ECO:0000313" key="6">
    <source>
        <dbReference type="Proteomes" id="UP000230821"/>
    </source>
</evidence>
<organism evidence="5 6">
    <name type="scientific">candidate division KSB3 bacterium</name>
    <dbReference type="NCBI Taxonomy" id="2044937"/>
    <lineage>
        <taxon>Bacteria</taxon>
        <taxon>candidate division KSB3</taxon>
    </lineage>
</organism>
<feature type="domain" description="Gfo/Idh/MocA-like oxidoreductase N-terminal" evidence="3">
    <location>
        <begin position="4"/>
        <end position="126"/>
    </location>
</feature>
<dbReference type="Pfam" id="PF01408">
    <property type="entry name" value="GFO_IDH_MocA"/>
    <property type="match status" value="1"/>
</dbReference>
<accession>A0A2G6KBB0</accession>
<dbReference type="SUPFAM" id="SSF55347">
    <property type="entry name" value="Glyceraldehyde-3-phosphate dehydrogenase-like, C-terminal domain"/>
    <property type="match status" value="1"/>
</dbReference>
<evidence type="ECO:0000259" key="3">
    <source>
        <dbReference type="Pfam" id="PF01408"/>
    </source>
</evidence>
<dbReference type="Gene3D" id="3.40.50.720">
    <property type="entry name" value="NAD(P)-binding Rossmann-like Domain"/>
    <property type="match status" value="1"/>
</dbReference>
<dbReference type="AlphaFoldDB" id="A0A2G6KBB0"/>
<comment type="similarity">
    <text evidence="1">Belongs to the Gfo/Idh/MocA family.</text>
</comment>
<evidence type="ECO:0000256" key="2">
    <source>
        <dbReference type="ARBA" id="ARBA00023002"/>
    </source>
</evidence>
<gene>
    <name evidence="5" type="ORF">CSA56_13520</name>
</gene>
<keyword evidence="2" id="KW-0560">Oxidoreductase</keyword>
<evidence type="ECO:0000313" key="5">
    <source>
        <dbReference type="EMBL" id="PIE32947.1"/>
    </source>
</evidence>
<dbReference type="PANTHER" id="PTHR42840:SF3">
    <property type="entry name" value="BINDING ROSSMANN FOLD OXIDOREDUCTASE, PUTATIVE (AFU_ORTHOLOGUE AFUA_2G10240)-RELATED"/>
    <property type="match status" value="1"/>
</dbReference>
<protein>
    <submittedName>
        <fullName evidence="5">Inositol 2-dehydrogenase</fullName>
    </submittedName>
</protein>
<dbReference type="Proteomes" id="UP000230821">
    <property type="component" value="Unassembled WGS sequence"/>
</dbReference>
<name>A0A2G6KBB0_9BACT</name>
<comment type="caution">
    <text evidence="5">The sequence shown here is derived from an EMBL/GenBank/DDBJ whole genome shotgun (WGS) entry which is preliminary data.</text>
</comment>
<evidence type="ECO:0000256" key="1">
    <source>
        <dbReference type="ARBA" id="ARBA00010928"/>
    </source>
</evidence>
<dbReference type="InterPro" id="IPR000683">
    <property type="entry name" value="Gfo/Idh/MocA-like_OxRdtase_N"/>
</dbReference>
<sequence length="338" mass="38035">MQKIKLGIIGLGRLGRKHAENIHYHIQNAELTAICSVVQDELDAVSKEMSPKYITKDYKEIIENQELDGIVIASSSQEHEIMICDAAKAGRKNVYTEKPIGMTLAEIDRIEEAVTANSGMKLQVGYNRRFDRSVQAAKKKINEGFVGKPIQIKMINRDPASMGEFIIKFSPKSGGLVLDMLTHDYDCARWFVNSEAKSVYGLGGAYVYEGLKAVDDIDNCVVLVEFENGVMGQIETSRNCTYGYHVETEIYGSEGCIRIGTTPYKDRVTYMNPNGVTVQCVDWFFEYWEPTFLAEMQDFVDCIAEDRQPLVGLDDGYKAVEWAHATTEAVKEQKIVYL</sequence>
<evidence type="ECO:0000259" key="4">
    <source>
        <dbReference type="Pfam" id="PF22725"/>
    </source>
</evidence>